<dbReference type="AlphaFoldDB" id="A0A8H5HEK4"/>
<dbReference type="SUPFAM" id="SSF52540">
    <property type="entry name" value="P-loop containing nucleoside triphosphate hydrolases"/>
    <property type="match status" value="2"/>
</dbReference>
<feature type="domain" description="Helicase ATP-binding" evidence="7">
    <location>
        <begin position="317"/>
        <end position="510"/>
    </location>
</feature>
<sequence>MAATKTITATTTSAPVKSNAYQKRIENSIPAPFEESDDSEFAAGPIKVEVVKRKRKSESSRKGGKGIKKRSSETRPSKKLKLRAGSDYDAPSMSDLNDETFEKNMSRSPSPVGDKNKSPLARFFAEWDMSSASDADDEAQDDEDSDQEDVQIERESPIPKTMAILRAGQQKASSSNVQTLDKGKLRLIARLSFSLTLRLIEAQSSHTENESSHTENESEVPFGAKDDESHTESSDSEMGQFIRVIGQTVPLIQVPDLPQSFGSDKPSTNQDPRPSFQKSSSSVLVPLVLDSYSKIQVPAAINVFLRDYQRDGIKFFYTHYKENHGALLGDDMGLGKTVQVISFLSAIMSKTGFNSDEERRRNHIRLLQDGKSWKLNKTLPPANRTWPTCLIIAPTSVVYNWERELETWGYFEVGTYLGSKRKQVLHDFNLGRLDVVLTSFEIATRDIAVLDTLAWSCIFVDEVHRVKNMGSKTSAAFHTFQCQRRFGLTGTAIQNSYDELHAILHWTNPARIGGSGWWKRMISVPLKAGQSSTASDEEQARALVVADILVRDLLPEFFLRRTKDLIKHQLPTKSEQVVFCPLAPTQLAAYKRVLQCDEVLRLLQKDDPCECGSGKKMKKCCYPFSPENMLRFMAVLLSLSNHLGLILPRDSQTEEKREQSRNLVKRIFPDDNVPNQVDVEFNPDYCGKWEVLRTLLEDMRKDPTNKVLIFTKSVRLLKILDNYLNLQPYKHLCFSGETPQKERMGLIDQFHEDPDIFVFLISTMAGGTGLNLVGANKVVIFDPHWNPAHDLQAMDRAYRIGQTRPVTIYRLLGAGALEELIYACQVYKQQQMAIGYEASVQTRYFEGVKNDPSKRGELFGLKNIFKLDEKNFTKHAIEKATQLQLDWVFGHADGKPSKEEDLDGMNLAGLDNLLLDKSETPAKAKGQESTASRILDSVGVAYTHRNEEVLKQNEIEVEQAKRLLSSQRRLKSSGNHAARRSLMSASSRRGSRRQSGVDTKRKRPSAGTALDPAKPQWPPVRKHHRPKLTVEEQTEARYDALLDRGDVSCRDDIKTTFMPKFMQLDWSTQQEYFRALDRWSAQKEKEKMKASRRDHDSSSD</sequence>
<evidence type="ECO:0000256" key="2">
    <source>
        <dbReference type="ARBA" id="ARBA00022741"/>
    </source>
</evidence>
<dbReference type="InterPro" id="IPR014001">
    <property type="entry name" value="Helicase_ATP-bd"/>
</dbReference>
<comment type="caution">
    <text evidence="9">The sequence shown here is derived from an EMBL/GenBank/DDBJ whole genome shotgun (WGS) entry which is preliminary data.</text>
</comment>
<feature type="compositionally biased region" description="Acidic residues" evidence="6">
    <location>
        <begin position="134"/>
        <end position="150"/>
    </location>
</feature>
<keyword evidence="4" id="KW-0067">ATP-binding</keyword>
<feature type="compositionally biased region" description="Basic residues" evidence="6">
    <location>
        <begin position="52"/>
        <end position="69"/>
    </location>
</feature>
<keyword evidence="5" id="KW-0539">Nucleus</keyword>
<evidence type="ECO:0000259" key="8">
    <source>
        <dbReference type="PROSITE" id="PS51194"/>
    </source>
</evidence>
<dbReference type="SMART" id="SM00490">
    <property type="entry name" value="HELICc"/>
    <property type="match status" value="1"/>
</dbReference>
<dbReference type="Pfam" id="PF00176">
    <property type="entry name" value="SNF2-rel_dom"/>
    <property type="match status" value="1"/>
</dbReference>
<dbReference type="FunFam" id="3.40.50.10810:FF:000019">
    <property type="entry name" value="DNA excision repair protein ERCC-6-like 2 isoform X1"/>
    <property type="match status" value="1"/>
</dbReference>
<evidence type="ECO:0000256" key="6">
    <source>
        <dbReference type="SAM" id="MobiDB-lite"/>
    </source>
</evidence>
<evidence type="ECO:0000256" key="4">
    <source>
        <dbReference type="ARBA" id="ARBA00022840"/>
    </source>
</evidence>
<dbReference type="InterPro" id="IPR000330">
    <property type="entry name" value="SNF2_N"/>
</dbReference>
<dbReference type="GO" id="GO:0016787">
    <property type="term" value="F:hydrolase activity"/>
    <property type="evidence" value="ECO:0007669"/>
    <property type="project" value="UniProtKB-KW"/>
</dbReference>
<dbReference type="CDD" id="cd18793">
    <property type="entry name" value="SF2_C_SNF"/>
    <property type="match status" value="1"/>
</dbReference>
<dbReference type="InterPro" id="IPR027417">
    <property type="entry name" value="P-loop_NTPase"/>
</dbReference>
<dbReference type="EMBL" id="JAACJN010000055">
    <property type="protein sequence ID" value="KAF5381928.1"/>
    <property type="molecule type" value="Genomic_DNA"/>
</dbReference>
<feature type="compositionally biased region" description="Low complexity" evidence="6">
    <location>
        <begin position="1"/>
        <end position="14"/>
    </location>
</feature>
<dbReference type="InterPro" id="IPR049730">
    <property type="entry name" value="SNF2/RAD54-like_C"/>
</dbReference>
<dbReference type="Gene3D" id="3.40.50.10810">
    <property type="entry name" value="Tandem AAA-ATPase domain"/>
    <property type="match status" value="1"/>
</dbReference>
<keyword evidence="3" id="KW-0378">Hydrolase</keyword>
<dbReference type="InterPro" id="IPR050496">
    <property type="entry name" value="SNF2_RAD54_helicase_repair"/>
</dbReference>
<dbReference type="OrthoDB" id="413460at2759"/>
<keyword evidence="2" id="KW-0547">Nucleotide-binding</keyword>
<evidence type="ECO:0000256" key="1">
    <source>
        <dbReference type="ARBA" id="ARBA00004123"/>
    </source>
</evidence>
<comment type="subcellular location">
    <subcellularLocation>
        <location evidence="1">Nucleus</location>
    </subcellularLocation>
</comment>
<reference evidence="9 10" key="1">
    <citation type="journal article" date="2020" name="ISME J.">
        <title>Uncovering the hidden diversity of litter-decomposition mechanisms in mushroom-forming fungi.</title>
        <authorList>
            <person name="Floudas D."/>
            <person name="Bentzer J."/>
            <person name="Ahren D."/>
            <person name="Johansson T."/>
            <person name="Persson P."/>
            <person name="Tunlid A."/>
        </authorList>
    </citation>
    <scope>NUCLEOTIDE SEQUENCE [LARGE SCALE GENOMIC DNA]</scope>
    <source>
        <strain evidence="9 10">CBS 406.79</strain>
    </source>
</reference>
<dbReference type="Proteomes" id="UP000518752">
    <property type="component" value="Unassembled WGS sequence"/>
</dbReference>
<evidence type="ECO:0000256" key="3">
    <source>
        <dbReference type="ARBA" id="ARBA00022801"/>
    </source>
</evidence>
<dbReference type="PROSITE" id="PS51194">
    <property type="entry name" value="HELICASE_CTER"/>
    <property type="match status" value="1"/>
</dbReference>
<feature type="compositionally biased region" description="Polar residues" evidence="6">
    <location>
        <begin position="260"/>
        <end position="278"/>
    </location>
</feature>
<keyword evidence="10" id="KW-1185">Reference proteome</keyword>
<feature type="region of interest" description="Disordered" evidence="6">
    <location>
        <begin position="1"/>
        <end position="22"/>
    </location>
</feature>
<evidence type="ECO:0000256" key="5">
    <source>
        <dbReference type="ARBA" id="ARBA00023242"/>
    </source>
</evidence>
<dbReference type="Pfam" id="PF00271">
    <property type="entry name" value="Helicase_C"/>
    <property type="match status" value="1"/>
</dbReference>
<dbReference type="InterPro" id="IPR001650">
    <property type="entry name" value="Helicase_C-like"/>
</dbReference>
<dbReference type="PROSITE" id="PS51192">
    <property type="entry name" value="HELICASE_ATP_BIND_1"/>
    <property type="match status" value="1"/>
</dbReference>
<feature type="region of interest" description="Disordered" evidence="6">
    <location>
        <begin position="51"/>
        <end position="159"/>
    </location>
</feature>
<dbReference type="SMART" id="SM00487">
    <property type="entry name" value="DEXDc"/>
    <property type="match status" value="1"/>
</dbReference>
<dbReference type="PANTHER" id="PTHR45629">
    <property type="entry name" value="SNF2/RAD54 FAMILY MEMBER"/>
    <property type="match status" value="1"/>
</dbReference>
<dbReference type="InterPro" id="IPR038718">
    <property type="entry name" value="SNF2-like_sf"/>
</dbReference>
<feature type="region of interest" description="Disordered" evidence="6">
    <location>
        <begin position="256"/>
        <end position="278"/>
    </location>
</feature>
<feature type="region of interest" description="Disordered" evidence="6">
    <location>
        <begin position="204"/>
        <end position="237"/>
    </location>
</feature>
<dbReference type="GO" id="GO:0005524">
    <property type="term" value="F:ATP binding"/>
    <property type="evidence" value="ECO:0007669"/>
    <property type="project" value="InterPro"/>
</dbReference>
<dbReference type="InterPro" id="IPR002464">
    <property type="entry name" value="DNA/RNA_helicase_DEAH_CS"/>
</dbReference>
<dbReference type="GO" id="GO:0005634">
    <property type="term" value="C:nucleus"/>
    <property type="evidence" value="ECO:0007669"/>
    <property type="project" value="UniProtKB-SubCell"/>
</dbReference>
<dbReference type="PROSITE" id="PS00690">
    <property type="entry name" value="DEAH_ATP_HELICASE"/>
    <property type="match status" value="1"/>
</dbReference>
<proteinExistence type="predicted"/>
<evidence type="ECO:0000259" key="7">
    <source>
        <dbReference type="PROSITE" id="PS51192"/>
    </source>
</evidence>
<dbReference type="Gene3D" id="3.40.50.300">
    <property type="entry name" value="P-loop containing nucleotide triphosphate hydrolases"/>
    <property type="match status" value="1"/>
</dbReference>
<organism evidence="9 10">
    <name type="scientific">Collybiopsis confluens</name>
    <dbReference type="NCBI Taxonomy" id="2823264"/>
    <lineage>
        <taxon>Eukaryota</taxon>
        <taxon>Fungi</taxon>
        <taxon>Dikarya</taxon>
        <taxon>Basidiomycota</taxon>
        <taxon>Agaricomycotina</taxon>
        <taxon>Agaricomycetes</taxon>
        <taxon>Agaricomycetidae</taxon>
        <taxon>Agaricales</taxon>
        <taxon>Marasmiineae</taxon>
        <taxon>Omphalotaceae</taxon>
        <taxon>Collybiopsis</taxon>
    </lineage>
</organism>
<gene>
    <name evidence="9" type="ORF">D9757_007567</name>
</gene>
<dbReference type="PANTHER" id="PTHR45629:SF7">
    <property type="entry name" value="DNA EXCISION REPAIR PROTEIN ERCC-6-RELATED"/>
    <property type="match status" value="1"/>
</dbReference>
<feature type="compositionally biased region" description="Basic and acidic residues" evidence="6">
    <location>
        <begin position="207"/>
        <end position="216"/>
    </location>
</feature>
<evidence type="ECO:0000313" key="9">
    <source>
        <dbReference type="EMBL" id="KAF5381928.1"/>
    </source>
</evidence>
<feature type="domain" description="Helicase C-terminal" evidence="8">
    <location>
        <begin position="691"/>
        <end position="846"/>
    </location>
</feature>
<feature type="region of interest" description="Disordered" evidence="6">
    <location>
        <begin position="966"/>
        <end position="1031"/>
    </location>
</feature>
<evidence type="ECO:0000313" key="10">
    <source>
        <dbReference type="Proteomes" id="UP000518752"/>
    </source>
</evidence>
<accession>A0A8H5HEK4</accession>
<evidence type="ECO:0008006" key="11">
    <source>
        <dbReference type="Google" id="ProtNLM"/>
    </source>
</evidence>
<name>A0A8H5HEK4_9AGAR</name>
<protein>
    <recommendedName>
        <fullName evidence="11">DNA excision repair protein ERCC-6-like 2</fullName>
    </recommendedName>
</protein>
<feature type="compositionally biased region" description="Basic and acidic residues" evidence="6">
    <location>
        <begin position="224"/>
        <end position="233"/>
    </location>
</feature>